<keyword evidence="2" id="KW-1185">Reference proteome</keyword>
<gene>
    <name evidence="1" type="ORF">AVEN_204701_1</name>
</gene>
<comment type="caution">
    <text evidence="1">The sequence shown here is derived from an EMBL/GenBank/DDBJ whole genome shotgun (WGS) entry which is preliminary data.</text>
</comment>
<dbReference type="AlphaFoldDB" id="A0A4Y2GJ32"/>
<dbReference type="Proteomes" id="UP000499080">
    <property type="component" value="Unassembled WGS sequence"/>
</dbReference>
<evidence type="ECO:0000313" key="2">
    <source>
        <dbReference type="Proteomes" id="UP000499080"/>
    </source>
</evidence>
<organism evidence="1 2">
    <name type="scientific">Araneus ventricosus</name>
    <name type="common">Orbweaver spider</name>
    <name type="synonym">Epeira ventricosa</name>
    <dbReference type="NCBI Taxonomy" id="182803"/>
    <lineage>
        <taxon>Eukaryota</taxon>
        <taxon>Metazoa</taxon>
        <taxon>Ecdysozoa</taxon>
        <taxon>Arthropoda</taxon>
        <taxon>Chelicerata</taxon>
        <taxon>Arachnida</taxon>
        <taxon>Araneae</taxon>
        <taxon>Araneomorphae</taxon>
        <taxon>Entelegynae</taxon>
        <taxon>Araneoidea</taxon>
        <taxon>Araneidae</taxon>
        <taxon>Araneus</taxon>
    </lineage>
</organism>
<proteinExistence type="predicted"/>
<evidence type="ECO:0000313" key="1">
    <source>
        <dbReference type="EMBL" id="GBM52719.1"/>
    </source>
</evidence>
<protein>
    <submittedName>
        <fullName evidence="1">Uncharacterized protein</fullName>
    </submittedName>
</protein>
<accession>A0A4Y2GJ32</accession>
<name>A0A4Y2GJ32_ARAVE</name>
<dbReference type="EMBL" id="BGPR01001390">
    <property type="protein sequence ID" value="GBM52719.1"/>
    <property type="molecule type" value="Genomic_DNA"/>
</dbReference>
<reference evidence="1 2" key="1">
    <citation type="journal article" date="2019" name="Sci. Rep.">
        <title>Orb-weaving spider Araneus ventricosus genome elucidates the spidroin gene catalogue.</title>
        <authorList>
            <person name="Kono N."/>
            <person name="Nakamura H."/>
            <person name="Ohtoshi R."/>
            <person name="Moran D.A.P."/>
            <person name="Shinohara A."/>
            <person name="Yoshida Y."/>
            <person name="Fujiwara M."/>
            <person name="Mori M."/>
            <person name="Tomita M."/>
            <person name="Arakawa K."/>
        </authorList>
    </citation>
    <scope>NUCLEOTIDE SEQUENCE [LARGE SCALE GENOMIC DNA]</scope>
</reference>
<sequence length="127" mass="14683">MRAREEKKYLLQFLRTAIWNANTLDLEFTKGHAKARNEVFKGGTLRLHQIEMSPVDKQVLWINDVVSIRVHVHLSDTIGNETRQTIQRASSHQQYNGSVVGPRRRVKPCAVRSPMVHEWAFSSESPY</sequence>